<protein>
    <submittedName>
        <fullName evidence="1">Uncharacterized protein</fullName>
    </submittedName>
</protein>
<sequence length="52" mass="5973">MMGILAKISCKLKGHVYEETSQKPDGWGYIATWFLCNRCGHEKLVTKREDEA</sequence>
<accession>A0ABV4Z076</accession>
<comment type="caution">
    <text evidence="1">The sequence shown here is derived from an EMBL/GenBank/DDBJ whole genome shotgun (WGS) entry which is preliminary data.</text>
</comment>
<dbReference type="Proteomes" id="UP001241748">
    <property type="component" value="Unassembled WGS sequence"/>
</dbReference>
<evidence type="ECO:0000313" key="1">
    <source>
        <dbReference type="EMBL" id="MFB3170201.1"/>
    </source>
</evidence>
<reference evidence="1 2" key="1">
    <citation type="submission" date="2024-05" db="EMBL/GenBank/DDBJ databases">
        <authorList>
            <person name="Venkateswaran K."/>
        </authorList>
    </citation>
    <scope>NUCLEOTIDE SEQUENCE [LARGE SCALE GENOMIC DNA]</scope>
    <source>
        <strain evidence="1 2">179-C4-2-HS</strain>
    </source>
</reference>
<gene>
    <name evidence="1" type="ORF">P5G62_024140</name>
</gene>
<dbReference type="EMBL" id="JAROBZ020000002">
    <property type="protein sequence ID" value="MFB3170201.1"/>
    <property type="molecule type" value="Genomic_DNA"/>
</dbReference>
<proteinExistence type="predicted"/>
<evidence type="ECO:0000313" key="2">
    <source>
        <dbReference type="Proteomes" id="UP001241748"/>
    </source>
</evidence>
<dbReference type="RefSeq" id="WP_306077200.1">
    <property type="nucleotide sequence ID" value="NZ_JAROBZ020000002.1"/>
</dbReference>
<keyword evidence="2" id="KW-1185">Reference proteome</keyword>
<organism evidence="1 2">
    <name type="scientific">Neobacillus driksii</name>
    <dbReference type="NCBI Taxonomy" id="3035913"/>
    <lineage>
        <taxon>Bacteria</taxon>
        <taxon>Bacillati</taxon>
        <taxon>Bacillota</taxon>
        <taxon>Bacilli</taxon>
        <taxon>Bacillales</taxon>
        <taxon>Bacillaceae</taxon>
        <taxon>Neobacillus</taxon>
    </lineage>
</organism>
<name>A0ABV4Z076_9BACI</name>